<dbReference type="OrthoDB" id="1738681at2"/>
<dbReference type="InterPro" id="IPR027417">
    <property type="entry name" value="P-loop_NTPase"/>
</dbReference>
<evidence type="ECO:0000313" key="1">
    <source>
        <dbReference type="EMBL" id="OPX45643.1"/>
    </source>
</evidence>
<protein>
    <recommendedName>
        <fullName evidence="3">CobQ/CobB/MinD/ParA nucleotide binding domain protein</fullName>
    </recommendedName>
</protein>
<organism evidence="1 2">
    <name type="scientific">Ruminiclostridium hungatei</name>
    <name type="common">Clostridium hungatei</name>
    <dbReference type="NCBI Taxonomy" id="48256"/>
    <lineage>
        <taxon>Bacteria</taxon>
        <taxon>Bacillati</taxon>
        <taxon>Bacillota</taxon>
        <taxon>Clostridia</taxon>
        <taxon>Eubacteriales</taxon>
        <taxon>Oscillospiraceae</taxon>
        <taxon>Ruminiclostridium</taxon>
    </lineage>
</organism>
<gene>
    <name evidence="1" type="ORF">CLHUN_05800</name>
</gene>
<dbReference type="Proteomes" id="UP000191554">
    <property type="component" value="Unassembled WGS sequence"/>
</dbReference>
<dbReference type="Gene3D" id="3.40.50.300">
    <property type="entry name" value="P-loop containing nucleotide triphosphate hydrolases"/>
    <property type="match status" value="1"/>
</dbReference>
<reference evidence="1 2" key="1">
    <citation type="submission" date="2017-03" db="EMBL/GenBank/DDBJ databases">
        <title>Genome sequence of Clostridium hungatei DSM 14427.</title>
        <authorList>
            <person name="Poehlein A."/>
            <person name="Daniel R."/>
        </authorList>
    </citation>
    <scope>NUCLEOTIDE SEQUENCE [LARGE SCALE GENOMIC DNA]</scope>
    <source>
        <strain evidence="1 2">DSM 14427</strain>
    </source>
</reference>
<dbReference type="SUPFAM" id="SSF52540">
    <property type="entry name" value="P-loop containing nucleoside triphosphate hydrolases"/>
    <property type="match status" value="1"/>
</dbReference>
<dbReference type="RefSeq" id="WP_080063050.1">
    <property type="nucleotide sequence ID" value="NZ_MZGX01000003.1"/>
</dbReference>
<keyword evidence="2" id="KW-1185">Reference proteome</keyword>
<accession>A0A1V4SPB8</accession>
<dbReference type="EMBL" id="MZGX01000003">
    <property type="protein sequence ID" value="OPX45643.1"/>
    <property type="molecule type" value="Genomic_DNA"/>
</dbReference>
<comment type="caution">
    <text evidence="1">The sequence shown here is derived from an EMBL/GenBank/DDBJ whole genome shotgun (WGS) entry which is preliminary data.</text>
</comment>
<dbReference type="STRING" id="48256.CLHUN_05800"/>
<proteinExistence type="predicted"/>
<evidence type="ECO:0008006" key="3">
    <source>
        <dbReference type="Google" id="ProtNLM"/>
    </source>
</evidence>
<name>A0A1V4SPB8_RUMHU</name>
<dbReference type="AlphaFoldDB" id="A0A1V4SPB8"/>
<evidence type="ECO:0000313" key="2">
    <source>
        <dbReference type="Proteomes" id="UP000191554"/>
    </source>
</evidence>
<sequence length="266" mass="30404">MGKVLAVWSHTRRAGKSIIAYMLARNMAGNGKLRVLVCCLNYKCSSLYRMLDVEASATGLEELVNCGISANITDEFFPEIIPFSEDLFFLGSYKMTNSYASKNILQYADLFGRLKDSFDLILVDAASENENVLSRLILGTADIVIRLYCQDIENIMALQRGRGNLSPAYQQTVNLISQYRNIYPKAIDLRRRLGLDKLFTIEYCAILQEMINRGSLYKYTQMETGFNKSIEKISRHLRNALEIETCEKDTHNSFIGRIKRFSRLLK</sequence>